<dbReference type="AlphaFoldDB" id="A0A9P0NKP9"/>
<proteinExistence type="predicted"/>
<name>A0A9P0NKP9_APHGO</name>
<sequence>MAFDDSASVVVKGNPISVTNRYTCKMRNKRMWKSLRAHILSRREKDKQAEADAELLRKKRHEEELRIQENKLSLAQINGRLSELRGKRDELEEEKRELLNQKQTILNTVITVPEPKCANYDRKLVTKIKFKSSIIPSIDFLDNQQQQEQQQQQQGLLSLLETKPCMDSPIPLFKKKFHEKFTPISPPAVIPTDVKESNKSNCLSLQQPN</sequence>
<evidence type="ECO:0000313" key="3">
    <source>
        <dbReference type="Proteomes" id="UP001154329"/>
    </source>
</evidence>
<reference evidence="2" key="1">
    <citation type="submission" date="2022-02" db="EMBL/GenBank/DDBJ databases">
        <authorList>
            <person name="King R."/>
        </authorList>
    </citation>
    <scope>NUCLEOTIDE SEQUENCE</scope>
</reference>
<keyword evidence="1" id="KW-0175">Coiled coil</keyword>
<reference evidence="2" key="2">
    <citation type="submission" date="2022-10" db="EMBL/GenBank/DDBJ databases">
        <authorList>
            <consortium name="ENA_rothamsted_submissions"/>
            <consortium name="culmorum"/>
            <person name="King R."/>
        </authorList>
    </citation>
    <scope>NUCLEOTIDE SEQUENCE</scope>
</reference>
<accession>A0A9P0NKP9</accession>
<gene>
    <name evidence="2" type="ORF">APHIGO_LOCUS9508</name>
</gene>
<dbReference type="Proteomes" id="UP001154329">
    <property type="component" value="Chromosome 3"/>
</dbReference>
<evidence type="ECO:0000256" key="1">
    <source>
        <dbReference type="SAM" id="Coils"/>
    </source>
</evidence>
<dbReference type="EMBL" id="OU899036">
    <property type="protein sequence ID" value="CAH1733151.1"/>
    <property type="molecule type" value="Genomic_DNA"/>
</dbReference>
<keyword evidence="3" id="KW-1185">Reference proteome</keyword>
<feature type="coiled-coil region" evidence="1">
    <location>
        <begin position="51"/>
        <end position="108"/>
    </location>
</feature>
<organism evidence="2 3">
    <name type="scientific">Aphis gossypii</name>
    <name type="common">Cotton aphid</name>
    <dbReference type="NCBI Taxonomy" id="80765"/>
    <lineage>
        <taxon>Eukaryota</taxon>
        <taxon>Metazoa</taxon>
        <taxon>Ecdysozoa</taxon>
        <taxon>Arthropoda</taxon>
        <taxon>Hexapoda</taxon>
        <taxon>Insecta</taxon>
        <taxon>Pterygota</taxon>
        <taxon>Neoptera</taxon>
        <taxon>Paraneoptera</taxon>
        <taxon>Hemiptera</taxon>
        <taxon>Sternorrhyncha</taxon>
        <taxon>Aphidomorpha</taxon>
        <taxon>Aphidoidea</taxon>
        <taxon>Aphididae</taxon>
        <taxon>Aphidini</taxon>
        <taxon>Aphis</taxon>
        <taxon>Aphis</taxon>
    </lineage>
</organism>
<protein>
    <submittedName>
        <fullName evidence="2">Uncharacterized protein</fullName>
    </submittedName>
</protein>
<evidence type="ECO:0000313" key="2">
    <source>
        <dbReference type="EMBL" id="CAH1733151.1"/>
    </source>
</evidence>